<dbReference type="AlphaFoldDB" id="A0AAN9QB15"/>
<accession>A0AAN9QB15</accession>
<dbReference type="EMBL" id="JAYMYQ010000005">
    <property type="protein sequence ID" value="KAK7328369.1"/>
    <property type="molecule type" value="Genomic_DNA"/>
</dbReference>
<gene>
    <name evidence="5" type="ORF">VNO77_22474</name>
</gene>
<reference evidence="5 6" key="1">
    <citation type="submission" date="2024-01" db="EMBL/GenBank/DDBJ databases">
        <title>The genomes of 5 underutilized Papilionoideae crops provide insights into root nodulation and disease resistanc.</title>
        <authorList>
            <person name="Jiang F."/>
        </authorList>
    </citation>
    <scope>NUCLEOTIDE SEQUENCE [LARGE SCALE GENOMIC DNA]</scope>
    <source>
        <strain evidence="5">LVBAO_FW01</strain>
        <tissue evidence="5">Leaves</tissue>
    </source>
</reference>
<evidence type="ECO:0000259" key="3">
    <source>
        <dbReference type="Pfam" id="PF04782"/>
    </source>
</evidence>
<feature type="compositionally biased region" description="Pro residues" evidence="2">
    <location>
        <begin position="70"/>
        <end position="87"/>
    </location>
</feature>
<comment type="caution">
    <text evidence="5">The sequence shown here is derived from an EMBL/GenBank/DDBJ whole genome shotgun (WGS) entry which is preliminary data.</text>
</comment>
<evidence type="ECO:0000313" key="6">
    <source>
        <dbReference type="Proteomes" id="UP001367508"/>
    </source>
</evidence>
<evidence type="ECO:0008006" key="7">
    <source>
        <dbReference type="Google" id="ProtNLM"/>
    </source>
</evidence>
<organism evidence="5 6">
    <name type="scientific">Canavalia gladiata</name>
    <name type="common">Sword bean</name>
    <name type="synonym">Dolichos gladiatus</name>
    <dbReference type="NCBI Taxonomy" id="3824"/>
    <lineage>
        <taxon>Eukaryota</taxon>
        <taxon>Viridiplantae</taxon>
        <taxon>Streptophyta</taxon>
        <taxon>Embryophyta</taxon>
        <taxon>Tracheophyta</taxon>
        <taxon>Spermatophyta</taxon>
        <taxon>Magnoliopsida</taxon>
        <taxon>eudicotyledons</taxon>
        <taxon>Gunneridae</taxon>
        <taxon>Pentapetalae</taxon>
        <taxon>rosids</taxon>
        <taxon>fabids</taxon>
        <taxon>Fabales</taxon>
        <taxon>Fabaceae</taxon>
        <taxon>Papilionoideae</taxon>
        <taxon>50 kb inversion clade</taxon>
        <taxon>NPAAA clade</taxon>
        <taxon>indigoferoid/millettioid clade</taxon>
        <taxon>Phaseoleae</taxon>
        <taxon>Canavalia</taxon>
    </lineage>
</organism>
<dbReference type="PANTHER" id="PTHR21450:SF21">
    <property type="entry name" value="REDUCTASE SUBUNIT C, PUTATIVE (DUF630 AND DUF632)-RELATED"/>
    <property type="match status" value="1"/>
</dbReference>
<evidence type="ECO:0000256" key="2">
    <source>
        <dbReference type="SAM" id="MobiDB-lite"/>
    </source>
</evidence>
<proteinExistence type="predicted"/>
<name>A0AAN9QB15_CANGL</name>
<dbReference type="PANTHER" id="PTHR21450">
    <property type="entry name" value="PROTEIN ALTERED PHOSPHATE STARVATION RESPONSE 1"/>
    <property type="match status" value="1"/>
</dbReference>
<feature type="domain" description="DUF630" evidence="4">
    <location>
        <begin position="1"/>
        <end position="59"/>
    </location>
</feature>
<feature type="coiled-coil region" evidence="1">
    <location>
        <begin position="508"/>
        <end position="542"/>
    </location>
</feature>
<evidence type="ECO:0000259" key="4">
    <source>
        <dbReference type="Pfam" id="PF04783"/>
    </source>
</evidence>
<dbReference type="InterPro" id="IPR006867">
    <property type="entry name" value="DUF632"/>
</dbReference>
<keyword evidence="6" id="KW-1185">Reference proteome</keyword>
<keyword evidence="1" id="KW-0175">Coiled coil</keyword>
<evidence type="ECO:0000256" key="1">
    <source>
        <dbReference type="SAM" id="Coils"/>
    </source>
</evidence>
<sequence>MGCIWSSIDEEGRIGICKERKKVMKQLVNIRGEFSDSLLAYLKALRNTGATLRQFTESDTLDFETALVEPPSPPPHLPASPLLPPPRPPFLADKATALVAEEEILENDDNDVPTLQIDPGMNSLRQFRHTDKEIVESVEEESWEETKTEFDDEDTRAEAAVNVEKSRSGRQQSIEPVYNNTSAMSLYRKETAAMPVVVCRRGKTLEGIVRELDEYFLKASACIKEIAVLIDISGGDTLLRQNSGHHNRRGSSAKVFSVLSWSRYSKSPHFTKDATEFSGPSEPCKPGAHCATLKKLYAAEKKLFKAVKEEGIVTLEFKRKDSLLHKQEDENLELVKIDKTRSSVEKLKSHLVSIQQCISETTLSILEIIDEELLPQLVALIAGLAQMWRTMHECHRAQALISQQLSNLSDNHNTILNSEYHHHATIQFETEASYWYNSFCKIVKSQKEYVTTLCKWIELTKHLRDGHECSDHSSILAICKQWELGLNGLPDKEASDAIKSLLISIHSIIAQQAEEDNILKKLEKLQRKLQKCSNSLGEMQKKVDADMADDADPKHPIYLKKADKEAIEKQVESVKANYVDSVQYSKAMTLNYLQTRLPDLFQSLMEFSSASAEAIEVINTQSSQ</sequence>
<feature type="region of interest" description="Disordered" evidence="2">
    <location>
        <begin position="68"/>
        <end position="87"/>
    </location>
</feature>
<dbReference type="Proteomes" id="UP001367508">
    <property type="component" value="Unassembled WGS sequence"/>
</dbReference>
<feature type="domain" description="DUF632" evidence="3">
    <location>
        <begin position="205"/>
        <end position="506"/>
    </location>
</feature>
<dbReference type="InterPro" id="IPR006868">
    <property type="entry name" value="DUF630"/>
</dbReference>
<protein>
    <recommendedName>
        <fullName evidence="7">Nitrate regulatory gene2 protein</fullName>
    </recommendedName>
</protein>
<dbReference type="Pfam" id="PF04782">
    <property type="entry name" value="DUF632"/>
    <property type="match status" value="1"/>
</dbReference>
<dbReference type="Pfam" id="PF04783">
    <property type="entry name" value="DUF630"/>
    <property type="match status" value="1"/>
</dbReference>
<evidence type="ECO:0000313" key="5">
    <source>
        <dbReference type="EMBL" id="KAK7328369.1"/>
    </source>
</evidence>